<dbReference type="AlphaFoldDB" id="A0A0A9HI85"/>
<reference evidence="1" key="1">
    <citation type="submission" date="2014-09" db="EMBL/GenBank/DDBJ databases">
        <authorList>
            <person name="Magalhaes I.L.F."/>
            <person name="Oliveira U."/>
            <person name="Santos F.R."/>
            <person name="Vidigal T.H.D.A."/>
            <person name="Brescovit A.D."/>
            <person name="Santos A.J."/>
        </authorList>
    </citation>
    <scope>NUCLEOTIDE SEQUENCE</scope>
    <source>
        <tissue evidence="1">Shoot tissue taken approximately 20 cm above the soil surface</tissue>
    </source>
</reference>
<accession>A0A0A9HI85</accession>
<organism evidence="1">
    <name type="scientific">Arundo donax</name>
    <name type="common">Giant reed</name>
    <name type="synonym">Donax arundinaceus</name>
    <dbReference type="NCBI Taxonomy" id="35708"/>
    <lineage>
        <taxon>Eukaryota</taxon>
        <taxon>Viridiplantae</taxon>
        <taxon>Streptophyta</taxon>
        <taxon>Embryophyta</taxon>
        <taxon>Tracheophyta</taxon>
        <taxon>Spermatophyta</taxon>
        <taxon>Magnoliopsida</taxon>
        <taxon>Liliopsida</taxon>
        <taxon>Poales</taxon>
        <taxon>Poaceae</taxon>
        <taxon>PACMAD clade</taxon>
        <taxon>Arundinoideae</taxon>
        <taxon>Arundineae</taxon>
        <taxon>Arundo</taxon>
    </lineage>
</organism>
<dbReference type="EMBL" id="GBRH01161424">
    <property type="protein sequence ID" value="JAE36472.1"/>
    <property type="molecule type" value="Transcribed_RNA"/>
</dbReference>
<sequence length="27" mass="2955">MIRATTTALHIYKIKAAVILNLSAMLP</sequence>
<name>A0A0A9HI85_ARUDO</name>
<protein>
    <submittedName>
        <fullName evidence="1">Uncharacterized protein</fullName>
    </submittedName>
</protein>
<proteinExistence type="predicted"/>
<evidence type="ECO:0000313" key="1">
    <source>
        <dbReference type="EMBL" id="JAE36472.1"/>
    </source>
</evidence>
<reference evidence="1" key="2">
    <citation type="journal article" date="2015" name="Data Brief">
        <title>Shoot transcriptome of the giant reed, Arundo donax.</title>
        <authorList>
            <person name="Barrero R.A."/>
            <person name="Guerrero F.D."/>
            <person name="Moolhuijzen P."/>
            <person name="Goolsby J.A."/>
            <person name="Tidwell J."/>
            <person name="Bellgard S.E."/>
            <person name="Bellgard M.I."/>
        </authorList>
    </citation>
    <scope>NUCLEOTIDE SEQUENCE</scope>
    <source>
        <tissue evidence="1">Shoot tissue taken approximately 20 cm above the soil surface</tissue>
    </source>
</reference>